<evidence type="ECO:0000256" key="3">
    <source>
        <dbReference type="ARBA" id="ARBA00023125"/>
    </source>
</evidence>
<gene>
    <name evidence="6" type="ORF">BS639_05730</name>
</gene>
<dbReference type="Proteomes" id="UP000192722">
    <property type="component" value="Unassembled WGS sequence"/>
</dbReference>
<dbReference type="InterPro" id="IPR036388">
    <property type="entry name" value="WH-like_DNA-bd_sf"/>
</dbReference>
<comment type="caution">
    <text evidence="6">The sequence shown here is derived from an EMBL/GenBank/DDBJ whole genome shotgun (WGS) entry which is preliminary data.</text>
</comment>
<dbReference type="PROSITE" id="PS50931">
    <property type="entry name" value="HTH_LYSR"/>
    <property type="match status" value="1"/>
</dbReference>
<dbReference type="CDD" id="cd08422">
    <property type="entry name" value="PBP2_CrgA_like"/>
    <property type="match status" value="1"/>
</dbReference>
<dbReference type="InterPro" id="IPR000847">
    <property type="entry name" value="LysR_HTH_N"/>
</dbReference>
<keyword evidence="2" id="KW-0805">Transcription regulation</keyword>
<dbReference type="SUPFAM" id="SSF53850">
    <property type="entry name" value="Periplasmic binding protein-like II"/>
    <property type="match status" value="1"/>
</dbReference>
<name>A0ABX3U3N5_9GAMM</name>
<dbReference type="Gene3D" id="1.10.10.10">
    <property type="entry name" value="Winged helix-like DNA-binding domain superfamily/Winged helix DNA-binding domain"/>
    <property type="match status" value="1"/>
</dbReference>
<dbReference type="RefSeq" id="WP_228779628.1">
    <property type="nucleotide sequence ID" value="NZ_CBCSCF010000003.1"/>
</dbReference>
<dbReference type="SUPFAM" id="SSF46785">
    <property type="entry name" value="Winged helix' DNA-binding domain"/>
    <property type="match status" value="1"/>
</dbReference>
<organism evidence="6 7">
    <name type="scientific">Rouxiella silvae</name>
    <dbReference type="NCBI Taxonomy" id="1646373"/>
    <lineage>
        <taxon>Bacteria</taxon>
        <taxon>Pseudomonadati</taxon>
        <taxon>Pseudomonadota</taxon>
        <taxon>Gammaproteobacteria</taxon>
        <taxon>Enterobacterales</taxon>
        <taxon>Yersiniaceae</taxon>
        <taxon>Rouxiella</taxon>
    </lineage>
</organism>
<keyword evidence="4" id="KW-0804">Transcription</keyword>
<dbReference type="Gene3D" id="3.40.190.290">
    <property type="match status" value="1"/>
</dbReference>
<evidence type="ECO:0000259" key="5">
    <source>
        <dbReference type="PROSITE" id="PS50931"/>
    </source>
</evidence>
<protein>
    <submittedName>
        <fullName evidence="6">LysR family transcriptional regulator</fullName>
    </submittedName>
</protein>
<reference evidence="6 7" key="1">
    <citation type="journal article" date="2017" name="Int. J. Syst. Evol. Microbiol.">
        <title>Rouxiella badensis sp. nov. and Rouxiella silvae sp. nov. isolated from peat bog soil in Germany and emendation of the genus description.</title>
        <authorList>
            <person name="Le Fleche-Mateos A."/>
            <person name="Kugler J.H."/>
            <person name="Hansen S.H."/>
            <person name="Syldatk C."/>
            <person name="Hausmann R."/>
            <person name="Lomprez F."/>
            <person name="Vandenbogaert M."/>
            <person name="Manuguerra J.C."/>
            <person name="Grimont P.A."/>
        </authorList>
    </citation>
    <scope>NUCLEOTIDE SEQUENCE [LARGE SCALE GENOMIC DNA]</scope>
    <source>
        <strain evidence="6 7">213</strain>
    </source>
</reference>
<feature type="domain" description="HTH lysR-type" evidence="5">
    <location>
        <begin position="4"/>
        <end position="61"/>
    </location>
</feature>
<proteinExistence type="inferred from homology"/>
<evidence type="ECO:0000256" key="1">
    <source>
        <dbReference type="ARBA" id="ARBA00009437"/>
    </source>
</evidence>
<dbReference type="InterPro" id="IPR005119">
    <property type="entry name" value="LysR_subst-bd"/>
</dbReference>
<evidence type="ECO:0000256" key="4">
    <source>
        <dbReference type="ARBA" id="ARBA00023163"/>
    </source>
</evidence>
<dbReference type="EMBL" id="MRWD01000010">
    <property type="protein sequence ID" value="ORJ22145.1"/>
    <property type="molecule type" value="Genomic_DNA"/>
</dbReference>
<dbReference type="PANTHER" id="PTHR30537:SF5">
    <property type="entry name" value="HTH-TYPE TRANSCRIPTIONAL ACTIVATOR TTDR-RELATED"/>
    <property type="match status" value="1"/>
</dbReference>
<keyword evidence="3" id="KW-0238">DNA-binding</keyword>
<dbReference type="InterPro" id="IPR058163">
    <property type="entry name" value="LysR-type_TF_proteobact-type"/>
</dbReference>
<dbReference type="PANTHER" id="PTHR30537">
    <property type="entry name" value="HTH-TYPE TRANSCRIPTIONAL REGULATOR"/>
    <property type="match status" value="1"/>
</dbReference>
<accession>A0ABX3U3N5</accession>
<evidence type="ECO:0000313" key="7">
    <source>
        <dbReference type="Proteomes" id="UP000192722"/>
    </source>
</evidence>
<evidence type="ECO:0000256" key="2">
    <source>
        <dbReference type="ARBA" id="ARBA00023015"/>
    </source>
</evidence>
<comment type="similarity">
    <text evidence="1">Belongs to the LysR transcriptional regulatory family.</text>
</comment>
<dbReference type="InterPro" id="IPR036390">
    <property type="entry name" value="WH_DNA-bd_sf"/>
</dbReference>
<dbReference type="Pfam" id="PF00126">
    <property type="entry name" value="HTH_1"/>
    <property type="match status" value="1"/>
</dbReference>
<dbReference type="Pfam" id="PF03466">
    <property type="entry name" value="LysR_substrate"/>
    <property type="match status" value="1"/>
</dbReference>
<evidence type="ECO:0000313" key="6">
    <source>
        <dbReference type="EMBL" id="ORJ22145.1"/>
    </source>
</evidence>
<sequence>MMRFDPADMVLFTYVVEEGSFSGAAERLDIPNSTVSRRISTLENQLGERLLIRTTRKMVITEYGKAVLRHAQQISAEMEAMLALTEHRQAKPSGQLRISLPGDFSQNMIGALLADFIERYPDVTLDIDSSQQRVDIIGESYDVALRMGDLQNDSTLVARQLSTFRVALYAAPSFINKHGAIHHPEELMARAVLRLRTRVGEIAPWKLTQGRESWEGSPPVRAVANSPNVLINLARLGAGITSVTTHFAHPFLASGELVRVLEDWECPGVPVWAVFPGRRLMPSRTRVFIDSLVASFEKFTSTY</sequence>
<keyword evidence="7" id="KW-1185">Reference proteome</keyword>